<name>A0ACC2WFS6_9TREE</name>
<evidence type="ECO:0000313" key="1">
    <source>
        <dbReference type="EMBL" id="KAJ9110308.1"/>
    </source>
</evidence>
<proteinExistence type="predicted"/>
<sequence>MSSGSLPSNHSFHQQELESWLKSDESESAGWPKEGGEGETIAHESGKKIVEILRENPDKAKANAFYCGAALKNASKYTDEQVDHMRRVVSYCARHLAQEEKMKETKSEDDLEKTKSTKSLKNWGHDPIKALHQSASDSAKQNAAENTHEDAPSAENSKGKGKGKSTVPEAEEEASKANRDDDQEDEDEPSNRLANRPKRKRAGKVTEEDLNKLQEEEGDDYDSEEDEDFEPGDDDDDEGEAEEEEESDEDEEEDEEDEEDEDEEPSKKRSRLVHCSFLGDSHLRLT</sequence>
<dbReference type="EMBL" id="JASBWR010000013">
    <property type="protein sequence ID" value="KAJ9110308.1"/>
    <property type="molecule type" value="Genomic_DNA"/>
</dbReference>
<evidence type="ECO:0000313" key="2">
    <source>
        <dbReference type="Proteomes" id="UP001241377"/>
    </source>
</evidence>
<gene>
    <name evidence="1" type="ORF">QFC19_001711</name>
</gene>
<reference evidence="1" key="1">
    <citation type="submission" date="2023-04" db="EMBL/GenBank/DDBJ databases">
        <title>Draft Genome sequencing of Naganishia species isolated from polar environments using Oxford Nanopore Technology.</title>
        <authorList>
            <person name="Leo P."/>
            <person name="Venkateswaran K."/>
        </authorList>
    </citation>
    <scope>NUCLEOTIDE SEQUENCE</scope>
    <source>
        <strain evidence="1">MNA-CCFEE 5261</strain>
    </source>
</reference>
<comment type="caution">
    <text evidence="1">The sequence shown here is derived from an EMBL/GenBank/DDBJ whole genome shotgun (WGS) entry which is preliminary data.</text>
</comment>
<protein>
    <submittedName>
        <fullName evidence="1">Uncharacterized protein</fullName>
    </submittedName>
</protein>
<organism evidence="1 2">
    <name type="scientific">Naganishia cerealis</name>
    <dbReference type="NCBI Taxonomy" id="610337"/>
    <lineage>
        <taxon>Eukaryota</taxon>
        <taxon>Fungi</taxon>
        <taxon>Dikarya</taxon>
        <taxon>Basidiomycota</taxon>
        <taxon>Agaricomycotina</taxon>
        <taxon>Tremellomycetes</taxon>
        <taxon>Filobasidiales</taxon>
        <taxon>Filobasidiaceae</taxon>
        <taxon>Naganishia</taxon>
    </lineage>
</organism>
<dbReference type="Proteomes" id="UP001241377">
    <property type="component" value="Unassembled WGS sequence"/>
</dbReference>
<keyword evidence="2" id="KW-1185">Reference proteome</keyword>
<accession>A0ACC2WFS6</accession>